<reference evidence="3" key="1">
    <citation type="submission" date="2016-10" db="EMBL/GenBank/DDBJ databases">
        <authorList>
            <person name="Varghese N."/>
            <person name="Submissions S."/>
        </authorList>
    </citation>
    <scope>NUCLEOTIDE SEQUENCE [LARGE SCALE GENOMIC DNA]</scope>
    <source>
        <strain evidence="3">DSM 26348</strain>
    </source>
</reference>
<feature type="chain" id="PRO_5011784850" evidence="1">
    <location>
        <begin position="35"/>
        <end position="192"/>
    </location>
</feature>
<dbReference type="AlphaFoldDB" id="A0A1I3ML28"/>
<keyword evidence="3" id="KW-1185">Reference proteome</keyword>
<sequence>MKRLMLGKTPTTGRRALLTLGMGICLQASSVALAQSTPLPPAPMNVLVPPPPTFDTPDEVTAAPLVPPAPAPAPELPLSQLESQQVDENWTIAITPANKKAPNPKSYESVYHSIPYRRAEYLANPSYRHDATMEFLFGQLRPTVINRTDNPQRVVNPRPALTQPYPISKGELYSYWPLLQYGSALPLLSPIP</sequence>
<evidence type="ECO:0000313" key="3">
    <source>
        <dbReference type="Proteomes" id="UP000199518"/>
    </source>
</evidence>
<proteinExistence type="predicted"/>
<name>A0A1I3ML28_9PLAN</name>
<evidence type="ECO:0000256" key="1">
    <source>
        <dbReference type="SAM" id="SignalP"/>
    </source>
</evidence>
<organism evidence="2 3">
    <name type="scientific">Planctomicrobium piriforme</name>
    <dbReference type="NCBI Taxonomy" id="1576369"/>
    <lineage>
        <taxon>Bacteria</taxon>
        <taxon>Pseudomonadati</taxon>
        <taxon>Planctomycetota</taxon>
        <taxon>Planctomycetia</taxon>
        <taxon>Planctomycetales</taxon>
        <taxon>Planctomycetaceae</taxon>
        <taxon>Planctomicrobium</taxon>
    </lineage>
</organism>
<protein>
    <submittedName>
        <fullName evidence="2">Uncharacterized protein</fullName>
    </submittedName>
</protein>
<evidence type="ECO:0000313" key="2">
    <source>
        <dbReference type="EMBL" id="SFI97717.1"/>
    </source>
</evidence>
<accession>A0A1I3ML28</accession>
<feature type="signal peptide" evidence="1">
    <location>
        <begin position="1"/>
        <end position="34"/>
    </location>
</feature>
<keyword evidence="1" id="KW-0732">Signal</keyword>
<dbReference type="EMBL" id="FOQD01000014">
    <property type="protein sequence ID" value="SFI97717.1"/>
    <property type="molecule type" value="Genomic_DNA"/>
</dbReference>
<dbReference type="Proteomes" id="UP000199518">
    <property type="component" value="Unassembled WGS sequence"/>
</dbReference>
<gene>
    <name evidence="2" type="ORF">SAMN05421753_11440</name>
</gene>